<feature type="domain" description="CASTOR ACT" evidence="2">
    <location>
        <begin position="73"/>
        <end position="129"/>
    </location>
</feature>
<dbReference type="InterPro" id="IPR045865">
    <property type="entry name" value="ACT-like_dom_sf"/>
</dbReference>
<evidence type="ECO:0000313" key="3">
    <source>
        <dbReference type="EMBL" id="STZ77405.1"/>
    </source>
</evidence>
<sequence length="139" mass="14767">MTRPIRDLDILISTMQPELHEGVYCFATLNSGNAARIRAADILASIVEAEGLSVVVREEVALQHGLPTDFRAAWITLTVHSDLAAVGLTAAFATALGQAGISCNVVAGNCHDHIFVPHEKAQQAMNVLRGLQQNAAKAV</sequence>
<accession>A0A378UJE0</accession>
<proteinExistence type="predicted"/>
<dbReference type="Gene3D" id="3.30.2130.10">
    <property type="entry name" value="VC0802-like"/>
    <property type="match status" value="1"/>
</dbReference>
<dbReference type="EMBL" id="UGQS01000002">
    <property type="protein sequence ID" value="STZ77405.1"/>
    <property type="molecule type" value="Genomic_DNA"/>
</dbReference>
<evidence type="ECO:0000313" key="4">
    <source>
        <dbReference type="Proteomes" id="UP000254651"/>
    </source>
</evidence>
<feature type="domain" description="DUF2241" evidence="1">
    <location>
        <begin position="5"/>
        <end position="72"/>
    </location>
</feature>
<evidence type="ECO:0000259" key="2">
    <source>
        <dbReference type="Pfam" id="PF13840"/>
    </source>
</evidence>
<dbReference type="AlphaFoldDB" id="A0A378UJE0"/>
<dbReference type="RefSeq" id="WP_066075512.1">
    <property type="nucleotide sequence ID" value="NZ_CP181246.1"/>
</dbReference>
<dbReference type="SUPFAM" id="SSF55021">
    <property type="entry name" value="ACT-like"/>
    <property type="match status" value="2"/>
</dbReference>
<dbReference type="Pfam" id="PF13840">
    <property type="entry name" value="ACT_7"/>
    <property type="match status" value="1"/>
</dbReference>
<dbReference type="InterPro" id="IPR027795">
    <property type="entry name" value="CASTOR_ACT_dom"/>
</dbReference>
<gene>
    <name evidence="3" type="ORF">NCTC10295_02222</name>
</gene>
<evidence type="ECO:0000259" key="1">
    <source>
        <dbReference type="Pfam" id="PF10000"/>
    </source>
</evidence>
<reference evidence="3 4" key="1">
    <citation type="submission" date="2018-06" db="EMBL/GenBank/DDBJ databases">
        <authorList>
            <consortium name="Pathogen Informatics"/>
            <person name="Doyle S."/>
        </authorList>
    </citation>
    <scope>NUCLEOTIDE SEQUENCE [LARGE SCALE GENOMIC DNA]</scope>
    <source>
        <strain evidence="3 4">NCTC10295</strain>
    </source>
</reference>
<dbReference type="InterPro" id="IPR018717">
    <property type="entry name" value="DUF2241"/>
</dbReference>
<dbReference type="PANTHER" id="PTHR39199:SF1">
    <property type="entry name" value="BLR5128 PROTEIN"/>
    <property type="match status" value="1"/>
</dbReference>
<dbReference type="Pfam" id="PF10000">
    <property type="entry name" value="ACT_3"/>
    <property type="match status" value="1"/>
</dbReference>
<protein>
    <submittedName>
        <fullName evidence="3">Uncharacterized protein conserved in bacteria</fullName>
    </submittedName>
</protein>
<dbReference type="PANTHER" id="PTHR39199">
    <property type="entry name" value="BLR5128 PROTEIN"/>
    <property type="match status" value="1"/>
</dbReference>
<dbReference type="Proteomes" id="UP000254651">
    <property type="component" value="Unassembled WGS sequence"/>
</dbReference>
<organism evidence="3 4">
    <name type="scientific">Bergeriella denitrificans</name>
    <name type="common">Neisseria denitrificans</name>
    <dbReference type="NCBI Taxonomy" id="494"/>
    <lineage>
        <taxon>Bacteria</taxon>
        <taxon>Pseudomonadati</taxon>
        <taxon>Pseudomonadota</taxon>
        <taxon>Betaproteobacteria</taxon>
        <taxon>Neisseriales</taxon>
        <taxon>Neisseriaceae</taxon>
        <taxon>Bergeriella</taxon>
    </lineage>
</organism>
<keyword evidence="4" id="KW-1185">Reference proteome</keyword>
<name>A0A378UJE0_BERDE</name>